<evidence type="ECO:0000313" key="2">
    <source>
        <dbReference type="Proteomes" id="UP000238176"/>
    </source>
</evidence>
<accession>A0A2T0URL1</accession>
<comment type="caution">
    <text evidence="1">The sequence shown here is derived from an EMBL/GenBank/DDBJ whole genome shotgun (WGS) entry which is preliminary data.</text>
</comment>
<keyword evidence="2" id="KW-1185">Reference proteome</keyword>
<dbReference type="Proteomes" id="UP000238176">
    <property type="component" value="Unassembled WGS sequence"/>
</dbReference>
<dbReference type="OrthoDB" id="3635632at2"/>
<evidence type="ECO:0000313" key="1">
    <source>
        <dbReference type="EMBL" id="PRY60562.1"/>
    </source>
</evidence>
<protein>
    <submittedName>
        <fullName evidence="1">Uncharacterized protein</fullName>
    </submittedName>
</protein>
<dbReference type="EMBL" id="PVTJ01000002">
    <property type="protein sequence ID" value="PRY60562.1"/>
    <property type="molecule type" value="Genomic_DNA"/>
</dbReference>
<organism evidence="1 2">
    <name type="scientific">Glycomyces artemisiae</name>
    <dbReference type="NCBI Taxonomy" id="1076443"/>
    <lineage>
        <taxon>Bacteria</taxon>
        <taxon>Bacillati</taxon>
        <taxon>Actinomycetota</taxon>
        <taxon>Actinomycetes</taxon>
        <taxon>Glycomycetales</taxon>
        <taxon>Glycomycetaceae</taxon>
        <taxon>Glycomyces</taxon>
    </lineage>
</organism>
<name>A0A2T0URL1_9ACTN</name>
<proteinExistence type="predicted"/>
<reference evidence="1 2" key="1">
    <citation type="submission" date="2018-03" db="EMBL/GenBank/DDBJ databases">
        <title>Genomic Encyclopedia of Type Strains, Phase III (KMG-III): the genomes of soil and plant-associated and newly described type strains.</title>
        <authorList>
            <person name="Whitman W."/>
        </authorList>
    </citation>
    <scope>NUCLEOTIDE SEQUENCE [LARGE SCALE GENOMIC DNA]</scope>
    <source>
        <strain evidence="1 2">CGMCC 4.7067</strain>
    </source>
</reference>
<dbReference type="AlphaFoldDB" id="A0A2T0URL1"/>
<dbReference type="RefSeq" id="WP_106362773.1">
    <property type="nucleotide sequence ID" value="NZ_PVTJ01000002.1"/>
</dbReference>
<sequence>MSDDRTDAPADLAQWGLHAFALGARSTPHSVVAMDDNGVLLYHARNGITMSELHARGVSASQSQLALLRAYELITIDGEVVTTAFPVIGPDLLSALRPRIRAFADTLAPRLTGGVKAITTELRRRGHTAHDYTVVFGHAVDGLLWDRLRAHGLVPTTELSVERPYWNGAFWALHPPRKNTAGVNEVPGSAATLVMVWTDATSNALWELARSDAGQSLLSDPHSQRAVPVLTGEDELHHHSLAIADTIARALQSDPEARALAAALPDTGRHEPILVLAHELIWDLMTALVKTGHLHPQPGPRTLTDHLLLRVPR</sequence>
<gene>
    <name evidence="1" type="ORF">B0I28_102167</name>
</gene>